<proteinExistence type="predicted"/>
<name>A0ACB8S503_9AGAM</name>
<comment type="caution">
    <text evidence="1">The sequence shown here is derived from an EMBL/GenBank/DDBJ whole genome shotgun (WGS) entry which is preliminary data.</text>
</comment>
<gene>
    <name evidence="1" type="ORF">FA95DRAFT_1602592</name>
</gene>
<organism evidence="1 2">
    <name type="scientific">Auriscalpium vulgare</name>
    <dbReference type="NCBI Taxonomy" id="40419"/>
    <lineage>
        <taxon>Eukaryota</taxon>
        <taxon>Fungi</taxon>
        <taxon>Dikarya</taxon>
        <taxon>Basidiomycota</taxon>
        <taxon>Agaricomycotina</taxon>
        <taxon>Agaricomycetes</taxon>
        <taxon>Russulales</taxon>
        <taxon>Auriscalpiaceae</taxon>
        <taxon>Auriscalpium</taxon>
    </lineage>
</organism>
<evidence type="ECO:0000313" key="2">
    <source>
        <dbReference type="Proteomes" id="UP000814033"/>
    </source>
</evidence>
<reference evidence="1" key="2">
    <citation type="journal article" date="2022" name="New Phytol.">
        <title>Evolutionary transition to the ectomycorrhizal habit in the genomes of a hyperdiverse lineage of mushroom-forming fungi.</title>
        <authorList>
            <person name="Looney B."/>
            <person name="Miyauchi S."/>
            <person name="Morin E."/>
            <person name="Drula E."/>
            <person name="Courty P.E."/>
            <person name="Kohler A."/>
            <person name="Kuo A."/>
            <person name="LaButti K."/>
            <person name="Pangilinan J."/>
            <person name="Lipzen A."/>
            <person name="Riley R."/>
            <person name="Andreopoulos W."/>
            <person name="He G."/>
            <person name="Johnson J."/>
            <person name="Nolan M."/>
            <person name="Tritt A."/>
            <person name="Barry K.W."/>
            <person name="Grigoriev I.V."/>
            <person name="Nagy L.G."/>
            <person name="Hibbett D."/>
            <person name="Henrissat B."/>
            <person name="Matheny P.B."/>
            <person name="Labbe J."/>
            <person name="Martin F.M."/>
        </authorList>
    </citation>
    <scope>NUCLEOTIDE SEQUENCE</scope>
    <source>
        <strain evidence="1">FP105234-sp</strain>
    </source>
</reference>
<protein>
    <submittedName>
        <fullName evidence="1">Nrap protein</fullName>
    </submittedName>
</protein>
<evidence type="ECO:0000313" key="1">
    <source>
        <dbReference type="EMBL" id="KAI0051574.1"/>
    </source>
</evidence>
<dbReference type="EMBL" id="MU275851">
    <property type="protein sequence ID" value="KAI0051574.1"/>
    <property type="molecule type" value="Genomic_DNA"/>
</dbReference>
<dbReference type="Proteomes" id="UP000814033">
    <property type="component" value="Unassembled WGS sequence"/>
</dbReference>
<sequence>MALNLKRKRDKSLNEHASKKRASTSKANKPIADDHSDPHEDEAHAGIPEDEDEDEGAEDGIGAPASTGEGQSDDEGGVADEDEWDGIGSSVGAGATHEHRTGTKPKKPPTGEEVRIIREAADLYRSSSFKLQIDALLPNVRPKESRKAPLDRFLLSLHTFLSSLPSIAPQHPLEAARALLHSLPDSSSAKAKRKLDKGKGKAAVEPIAVPYPFPVPTEDANWKVAFAKPSDIVLVGSWANKLSVKAKDGEPWGVDVAVEMPQELFQEKDYMNSRFFHKRAFFLAVIARHVTDAKTGFNVETLYESRDSDPRLTTLVLRHKQDGTPTDFSKLNAQVRIIPYLSAPSPIPLSRLSPHRSNLRVHDAASPDEPPAEHLPTPLYNAALLLSTTPKPHLLAAHALKEDIPSYVDALALLRIWANQRGYGVGKRMCVRGFEGAGAWWGAVLELLVRGEAADERGKAKLKALGRGLSSYQLFKAALDFLARHDFTREPVFVKHQEGHRFPPENYTAHHGATSADSTSTVNLLASVPPSSLEMLRHDAKTTLESLDGGSISSDPFPEVFLREHRDLPARFDIVIRVDLSSARMRRPSVHEVLEHGSPANALLASLASHLRRALGSRVKALSILHSSSEPRPLSQAHPITPSIVCIGLVLDSENAFRLVEHGPAASEEETNAAKEFRDLWGDNKAELRRFKDGSIVESVVWEVKDADERAQIPIFVVRHILERHFAVHPDLVQSWQPGFDGLLKLPQDISSLYLASGRPAGFKAAMAAFDELVKAIKALDEDLPLAVLNVSPVSAYLRYTSVFNPVAMTPSLASALPASARYMPVMDIILEFEKSSRWPDDLRAIQKMKLAFFERLATALMISVKGLTARVVVGERLGASAIADQGGLEIVTPLGWAFSARLWHDREATLLNRIIEQNDVPKLLQKLQNQIQSSPKDREEALEARALYLRRFVHAPRHHRVVAALNHRFAAFSGTVRLVKRWLAAHWLLRSHVSEEAVEIVCASLFVGGGSGRTNAGAPSSRERGFARVVELLKDWQWTAGMFVPLYGEESAEDAASSSVSVSAGSKGVWTLSTEFDRDGHMWTADGPDIVAAHRVRALAKATFDVLQGMEAGSLDVKALFVHPEDDYDFVVRLDPSVLPRYAQNVVADSSVWSKKGKYANLSDEEVALRPGFDPAQLFLEDVKRTYADTLKIFYDPLGGDRFGAVWDPSLREPRPFRVLNHFSSVPLPTENDKPKDRGLVKLNEAAVLSEIVRLGAGLVRV</sequence>
<accession>A0ACB8S503</accession>
<keyword evidence="2" id="KW-1185">Reference proteome</keyword>
<reference evidence="1" key="1">
    <citation type="submission" date="2021-02" db="EMBL/GenBank/DDBJ databases">
        <authorList>
            <consortium name="DOE Joint Genome Institute"/>
            <person name="Ahrendt S."/>
            <person name="Looney B.P."/>
            <person name="Miyauchi S."/>
            <person name="Morin E."/>
            <person name="Drula E."/>
            <person name="Courty P.E."/>
            <person name="Chicoki N."/>
            <person name="Fauchery L."/>
            <person name="Kohler A."/>
            <person name="Kuo A."/>
            <person name="Labutti K."/>
            <person name="Pangilinan J."/>
            <person name="Lipzen A."/>
            <person name="Riley R."/>
            <person name="Andreopoulos W."/>
            <person name="He G."/>
            <person name="Johnson J."/>
            <person name="Barry K.W."/>
            <person name="Grigoriev I.V."/>
            <person name="Nagy L."/>
            <person name="Hibbett D."/>
            <person name="Henrissat B."/>
            <person name="Matheny P.B."/>
            <person name="Labbe J."/>
            <person name="Martin F."/>
        </authorList>
    </citation>
    <scope>NUCLEOTIDE SEQUENCE</scope>
    <source>
        <strain evidence="1">FP105234-sp</strain>
    </source>
</reference>